<sequence length="737" mass="82787">MMKELCQNFNIQHHNSSPYRPKMNGAVEAANKNIKKIVQKMVVTYRDWHEMLPFALHGYRTSVRTSTGATPYSLVYGMEAVLPVEVEIPSLRVLLDVKLDEAEWIRTRFNELSLIEEKRMAAICHGQLYQSRMKRAFDQKVRPRCFQVGDLVLKRILPPQTDHRGKWTPNYDGPYIVTKVFDGGALMLATMEGEDFASPVNSDAETVQSLFQKADHLEDLEDGQVIAELEPNRNPLHIAIRLIFVLSIVRLPLSRDCFLIADQSVGFFNPQQVFTTVLPQAVVSGHTLPSRVDSARLYIPSGVDSARLYLSSRSGCSLEFDARSIVPMPDPWVLFLKQNLGTVSVFAPPAESSLANRGCQNHCSFPQQQASNAILSPIRVSVWPEHRMASHLPTEFFALCISNSLARAQKMVIVSPADPLASAWHSTQHFASLHVESYCIASFQIARRLYYRSLFLPMLTGMKFSGIQTEVAFRPVFRCPDRSGVQASFPVSRPKWRSGQFSGIQTEVAFRPVFRYPDRSGVQASFPVSRPKWRSGQFSGVQTEVAFRPVFRYPDRSGIQASFPVSRPKWHSGQFSGIQTEVAFRSVFRYPDRSGIQASFPVSRPKWHSGQFSDVQIEVLSSIQTDERHSGHVYFCVTIYFGTTLQQPSGSPEKFIPPHANPKRYFANPALPSNLTGLSSGSGIFNIVQVPMGNPNPAAWENLRVAYPLIAVTSDLDPCGILLLPFYFYGFLAGRPR</sequence>
<dbReference type="Gene3D" id="3.30.420.10">
    <property type="entry name" value="Ribonuclease H-like superfamily/Ribonuclease H"/>
    <property type="match status" value="1"/>
</dbReference>
<dbReference type="PROSITE" id="PS50994">
    <property type="entry name" value="INTEGRASE"/>
    <property type="match status" value="1"/>
</dbReference>
<dbReference type="SUPFAM" id="SSF53098">
    <property type="entry name" value="Ribonuclease H-like"/>
    <property type="match status" value="1"/>
</dbReference>
<feature type="domain" description="Integrase catalytic" evidence="1">
    <location>
        <begin position="1"/>
        <end position="79"/>
    </location>
</feature>
<accession>A0A9D4WAH0</accession>
<dbReference type="PANTHER" id="PTHR48475:SF1">
    <property type="entry name" value="RNASE H TYPE-1 DOMAIN-CONTAINING PROTEIN"/>
    <property type="match status" value="1"/>
</dbReference>
<evidence type="ECO:0000313" key="2">
    <source>
        <dbReference type="EMBL" id="KAI5398471.1"/>
    </source>
</evidence>
<dbReference type="Gramene" id="Psat06G0402200-T1">
    <property type="protein sequence ID" value="KAI5398471.1"/>
    <property type="gene ID" value="KIW84_064022"/>
</dbReference>
<proteinExistence type="predicted"/>
<organism evidence="2 3">
    <name type="scientific">Pisum sativum</name>
    <name type="common">Garden pea</name>
    <name type="synonym">Lathyrus oleraceus</name>
    <dbReference type="NCBI Taxonomy" id="3888"/>
    <lineage>
        <taxon>Eukaryota</taxon>
        <taxon>Viridiplantae</taxon>
        <taxon>Streptophyta</taxon>
        <taxon>Embryophyta</taxon>
        <taxon>Tracheophyta</taxon>
        <taxon>Spermatophyta</taxon>
        <taxon>Magnoliopsida</taxon>
        <taxon>eudicotyledons</taxon>
        <taxon>Gunneridae</taxon>
        <taxon>Pentapetalae</taxon>
        <taxon>rosids</taxon>
        <taxon>fabids</taxon>
        <taxon>Fabales</taxon>
        <taxon>Fabaceae</taxon>
        <taxon>Papilionoideae</taxon>
        <taxon>50 kb inversion clade</taxon>
        <taxon>NPAAA clade</taxon>
        <taxon>Hologalegina</taxon>
        <taxon>IRL clade</taxon>
        <taxon>Fabeae</taxon>
        <taxon>Lathyrus</taxon>
    </lineage>
</organism>
<dbReference type="Proteomes" id="UP001058974">
    <property type="component" value="Chromosome 6"/>
</dbReference>
<dbReference type="InterPro" id="IPR001584">
    <property type="entry name" value="Integrase_cat-core"/>
</dbReference>
<reference evidence="2 3" key="1">
    <citation type="journal article" date="2022" name="Nat. Genet.">
        <title>Improved pea reference genome and pan-genome highlight genomic features and evolutionary characteristics.</title>
        <authorList>
            <person name="Yang T."/>
            <person name="Liu R."/>
            <person name="Luo Y."/>
            <person name="Hu S."/>
            <person name="Wang D."/>
            <person name="Wang C."/>
            <person name="Pandey M.K."/>
            <person name="Ge S."/>
            <person name="Xu Q."/>
            <person name="Li N."/>
            <person name="Li G."/>
            <person name="Huang Y."/>
            <person name="Saxena R.K."/>
            <person name="Ji Y."/>
            <person name="Li M."/>
            <person name="Yan X."/>
            <person name="He Y."/>
            <person name="Liu Y."/>
            <person name="Wang X."/>
            <person name="Xiang C."/>
            <person name="Varshney R.K."/>
            <person name="Ding H."/>
            <person name="Gao S."/>
            <person name="Zong X."/>
        </authorList>
    </citation>
    <scope>NUCLEOTIDE SEQUENCE [LARGE SCALE GENOMIC DNA]</scope>
    <source>
        <strain evidence="2 3">cv. Zhongwan 6</strain>
    </source>
</reference>
<dbReference type="GO" id="GO:0015074">
    <property type="term" value="P:DNA integration"/>
    <property type="evidence" value="ECO:0007669"/>
    <property type="project" value="InterPro"/>
</dbReference>
<dbReference type="InterPro" id="IPR036397">
    <property type="entry name" value="RNaseH_sf"/>
</dbReference>
<name>A0A9D4WAH0_PEA</name>
<gene>
    <name evidence="2" type="ORF">KIW84_064022</name>
</gene>
<dbReference type="InterPro" id="IPR012337">
    <property type="entry name" value="RNaseH-like_sf"/>
</dbReference>
<dbReference type="AlphaFoldDB" id="A0A9D4WAH0"/>
<evidence type="ECO:0000313" key="3">
    <source>
        <dbReference type="Proteomes" id="UP001058974"/>
    </source>
</evidence>
<dbReference type="EMBL" id="JAMSHJ010000006">
    <property type="protein sequence ID" value="KAI5398471.1"/>
    <property type="molecule type" value="Genomic_DNA"/>
</dbReference>
<evidence type="ECO:0000259" key="1">
    <source>
        <dbReference type="PROSITE" id="PS50994"/>
    </source>
</evidence>
<comment type="caution">
    <text evidence="2">The sequence shown here is derived from an EMBL/GenBank/DDBJ whole genome shotgun (WGS) entry which is preliminary data.</text>
</comment>
<dbReference type="GO" id="GO:0003676">
    <property type="term" value="F:nucleic acid binding"/>
    <property type="evidence" value="ECO:0007669"/>
    <property type="project" value="InterPro"/>
</dbReference>
<protein>
    <recommendedName>
        <fullName evidence="1">Integrase catalytic domain-containing protein</fullName>
    </recommendedName>
</protein>
<keyword evidence="3" id="KW-1185">Reference proteome</keyword>
<dbReference type="PANTHER" id="PTHR48475">
    <property type="entry name" value="RIBONUCLEASE H"/>
    <property type="match status" value="1"/>
</dbReference>